<evidence type="ECO:0000313" key="5">
    <source>
        <dbReference type="EMBL" id="ADU26854.1"/>
    </source>
</evidence>
<dbReference type="Pfam" id="PF00959">
    <property type="entry name" value="Phage_lysozyme"/>
    <property type="match status" value="1"/>
</dbReference>
<dbReference type="PANTHER" id="PTHR38107:SF3">
    <property type="entry name" value="LYSOZYME RRRD-RELATED"/>
    <property type="match status" value="1"/>
</dbReference>
<dbReference type="GO" id="GO:0031640">
    <property type="term" value="P:killing of cells of another organism"/>
    <property type="evidence" value="ECO:0007669"/>
    <property type="project" value="UniProtKB-KW"/>
</dbReference>
<dbReference type="GO" id="GO:0042742">
    <property type="term" value="P:defense response to bacterium"/>
    <property type="evidence" value="ECO:0007669"/>
    <property type="project" value="UniProtKB-KW"/>
</dbReference>
<dbReference type="GO" id="GO:0003796">
    <property type="term" value="F:lysozyme activity"/>
    <property type="evidence" value="ECO:0007669"/>
    <property type="project" value="UniProtKB-EC"/>
</dbReference>
<dbReference type="eggNOG" id="COG3772">
    <property type="taxonomic scope" value="Bacteria"/>
</dbReference>
<dbReference type="PANTHER" id="PTHR38107">
    <property type="match status" value="1"/>
</dbReference>
<dbReference type="GO" id="GO:0016998">
    <property type="term" value="P:cell wall macromolecule catabolic process"/>
    <property type="evidence" value="ECO:0007669"/>
    <property type="project" value="InterPro"/>
</dbReference>
<keyword evidence="3" id="KW-1035">Host cytoplasm</keyword>
<dbReference type="CDD" id="cd00737">
    <property type="entry name" value="lyz_endolysin_autolysin"/>
    <property type="match status" value="1"/>
</dbReference>
<reference evidence="5 6" key="1">
    <citation type="submission" date="2010-12" db="EMBL/GenBank/DDBJ databases">
        <title>Complete sequence of Ethanoligenens harbinense YUAN-3.</title>
        <authorList>
            <person name="Lucas S."/>
            <person name="Copeland A."/>
            <person name="Lapidus A."/>
            <person name="Cheng J.-F."/>
            <person name="Bruce D."/>
            <person name="Goodwin L."/>
            <person name="Pitluck S."/>
            <person name="Chertkov O."/>
            <person name="Misra M."/>
            <person name="Detter J.C."/>
            <person name="Han C."/>
            <person name="Tapia R."/>
            <person name="Land M."/>
            <person name="Hauser L."/>
            <person name="Jeffries C."/>
            <person name="Kyrpides N."/>
            <person name="Ivanova N."/>
            <person name="Mikhailova N."/>
            <person name="Wang A."/>
            <person name="Mouttaki H."/>
            <person name="He Z."/>
            <person name="Zhou J."/>
            <person name="Hemme C.L."/>
            <person name="Woyke T."/>
        </authorList>
    </citation>
    <scope>NUCLEOTIDE SEQUENCE [LARGE SCALE GENOMIC DNA]</scope>
    <source>
        <strain evidence="6">DSM 18485 / JCM 12961 / CGMCC 1.5033 / YUAN-3</strain>
    </source>
</reference>
<name>E6U687_ETHHY</name>
<evidence type="ECO:0000256" key="4">
    <source>
        <dbReference type="RuleBase" id="RU003788"/>
    </source>
</evidence>
<dbReference type="SUPFAM" id="SSF53955">
    <property type="entry name" value="Lysozyme-like"/>
    <property type="match status" value="1"/>
</dbReference>
<dbReference type="HOGENOM" id="CLU_1136704_0_0_9"/>
<gene>
    <name evidence="5" type="ordered locus">Ethha_1314</name>
</gene>
<proteinExistence type="inferred from homology"/>
<dbReference type="EC" id="3.2.1.17" evidence="4"/>
<dbReference type="InterPro" id="IPR002196">
    <property type="entry name" value="Glyco_hydro_24"/>
</dbReference>
<dbReference type="InterPro" id="IPR023346">
    <property type="entry name" value="Lysozyme-like_dom_sf"/>
</dbReference>
<dbReference type="Gene3D" id="1.10.530.40">
    <property type="match status" value="1"/>
</dbReference>
<dbReference type="AlphaFoldDB" id="E6U687"/>
<dbReference type="InterPro" id="IPR051018">
    <property type="entry name" value="Bacteriophage_GH24"/>
</dbReference>
<protein>
    <recommendedName>
        <fullName evidence="4">Lysozyme</fullName>
        <ecNumber evidence="4">3.2.1.17</ecNumber>
    </recommendedName>
</protein>
<dbReference type="EMBL" id="CP002400">
    <property type="protein sequence ID" value="ADU26854.1"/>
    <property type="molecule type" value="Genomic_DNA"/>
</dbReference>
<dbReference type="InterPro" id="IPR023347">
    <property type="entry name" value="Lysozyme_dom_sf"/>
</dbReference>
<keyword evidence="6" id="KW-1185">Reference proteome</keyword>
<dbReference type="KEGG" id="eha:Ethha_1314"/>
<dbReference type="GO" id="GO:0009253">
    <property type="term" value="P:peptidoglycan catabolic process"/>
    <property type="evidence" value="ECO:0007669"/>
    <property type="project" value="InterPro"/>
</dbReference>
<evidence type="ECO:0000256" key="1">
    <source>
        <dbReference type="ARBA" id="ARBA00022529"/>
    </source>
</evidence>
<keyword evidence="1 4" id="KW-0929">Antimicrobial</keyword>
<evidence type="ECO:0000256" key="3">
    <source>
        <dbReference type="ARBA" id="ARBA00023200"/>
    </source>
</evidence>
<keyword evidence="4" id="KW-0326">Glycosidase</keyword>
<keyword evidence="2 4" id="KW-0081">Bacteriolytic enzyme</keyword>
<dbReference type="InterPro" id="IPR033907">
    <property type="entry name" value="Endolysin_autolysin"/>
</dbReference>
<dbReference type="RefSeq" id="WP_013485209.1">
    <property type="nucleotide sequence ID" value="NC_014828.1"/>
</dbReference>
<comment type="similarity">
    <text evidence="4">Belongs to the glycosyl hydrolase 24 family.</text>
</comment>
<sequence>MKKDGEIVTNVNLYTLQMQARLLEAMDNGAALQERTAGFDDPDGSVSFDDLLNACMASGGTSSLPAASASSAPAAAVSDAGQVSAAGSPASSCGEMRISDTGLQFVAEHEGYSATAYRGVDTQNLTIGYGHVLQPEETYSDLTQPQAMGLLKSDLSTYEDAVNREFSGTKLTQNQFDALVSFSYNLGANIWSKAPQFTSDVKNGASADVLKADFERISYCNGHQVQGLVNRRLDEFRLFEGQSV</sequence>
<accession>E6U687</accession>
<keyword evidence="4 5" id="KW-0378">Hydrolase</keyword>
<evidence type="ECO:0000256" key="2">
    <source>
        <dbReference type="ARBA" id="ARBA00022638"/>
    </source>
</evidence>
<dbReference type="STRING" id="663278.Ethha_1314"/>
<comment type="catalytic activity">
    <reaction evidence="4">
        <text>Hydrolysis of (1-&gt;4)-beta-linkages between N-acetylmuramic acid and N-acetyl-D-glucosamine residues in a peptidoglycan and between N-acetyl-D-glucosamine residues in chitodextrins.</text>
        <dbReference type="EC" id="3.2.1.17"/>
    </reaction>
</comment>
<organism evidence="5 6">
    <name type="scientific">Ethanoligenens harbinense (strain DSM 18485 / JCM 12961 / CGMCC 1.5033 / YUAN-3)</name>
    <dbReference type="NCBI Taxonomy" id="663278"/>
    <lineage>
        <taxon>Bacteria</taxon>
        <taxon>Bacillati</taxon>
        <taxon>Bacillota</taxon>
        <taxon>Clostridia</taxon>
        <taxon>Eubacteriales</taxon>
        <taxon>Oscillospiraceae</taxon>
        <taxon>Ethanoligenens</taxon>
    </lineage>
</organism>
<dbReference type="Proteomes" id="UP000001551">
    <property type="component" value="Chromosome"/>
</dbReference>
<evidence type="ECO:0000313" key="6">
    <source>
        <dbReference type="Proteomes" id="UP000001551"/>
    </source>
</evidence>